<dbReference type="PANTHER" id="PTHR43859:SF5">
    <property type="entry name" value="ISOVALERATE--COA LIGASE AAE2"/>
    <property type="match status" value="1"/>
</dbReference>
<dbReference type="InterPro" id="IPR042099">
    <property type="entry name" value="ANL_N_sf"/>
</dbReference>
<comment type="similarity">
    <text evidence="2">Belongs to the ATP-dependent AMP-binding enzyme family.</text>
</comment>
<protein>
    <submittedName>
        <fullName evidence="6">Ligase</fullName>
    </submittedName>
</protein>
<keyword evidence="7" id="KW-1185">Reference proteome</keyword>
<proteinExistence type="inferred from homology"/>
<keyword evidence="4" id="KW-0587">Phenylpropanoid metabolism</keyword>
<dbReference type="InterPro" id="IPR000873">
    <property type="entry name" value="AMP-dep_synth/lig_dom"/>
</dbReference>
<feature type="domain" description="AMP-dependent synthetase/ligase" evidence="5">
    <location>
        <begin position="69"/>
        <end position="453"/>
    </location>
</feature>
<accession>A0AAV3Q3P1</accession>
<dbReference type="Proteomes" id="UP001454036">
    <property type="component" value="Unassembled WGS sequence"/>
</dbReference>
<name>A0AAV3Q3P1_LITER</name>
<dbReference type="Pfam" id="PF00501">
    <property type="entry name" value="AMP-binding"/>
    <property type="match status" value="1"/>
</dbReference>
<sequence>MIMNHFVKKASLTNWSIGNLKEIRPSARRKCSPVSCQLPKNLESESWRSIDGMVKCSANYVPLTPISFLERSAKVFKDRKSVVYGPVEYTWEETHARCVKLASALAQLGISPGDVVATLAPNIPVMNELHFAIPMAGGVICTLNTRHDANMISVLLRHSEAKAIFVDYQWLEIAQRALDILAEAKERLPILVLIPESEKLSLSVDTSHTFDYETLLLSEENDFQIRRPETELDPISVNYTSGTTSHPKGVVFNHRGAYLNAIATTFLHQMSIMPVYLWTVPMFHCNGWCLSWGVAALGGTNICLRDVNPKDIYDNIERFNVTHMSGAPTVLNKIVNTIQDERRPLPHKVEVTTGGAPPPPEILYKMEELGIGVNHLYGLTETYAAGTYCVWKPEWDSLPPGERFKRKALQGVQNLCVKEVDVKDPITMESVPADGKTLGEVVFRGNTVMSGYLKDSKATEDAFRGGWFWSGDLAVKHPDNYILVKDRSKDIIISGGENISTVEVEAVLEHLPHYMAPQTVIFSDLPKTSTGKVQKTILREKAKDLGSLF</sequence>
<evidence type="ECO:0000313" key="6">
    <source>
        <dbReference type="EMBL" id="GAA0156852.1"/>
    </source>
</evidence>
<evidence type="ECO:0000259" key="5">
    <source>
        <dbReference type="Pfam" id="PF00501"/>
    </source>
</evidence>
<dbReference type="InterPro" id="IPR045851">
    <property type="entry name" value="AMP-bd_C_sf"/>
</dbReference>
<reference evidence="6 7" key="1">
    <citation type="submission" date="2024-01" db="EMBL/GenBank/DDBJ databases">
        <title>The complete chloroplast genome sequence of Lithospermum erythrorhizon: insights into the phylogenetic relationship among Boraginaceae species and the maternal lineages of purple gromwells.</title>
        <authorList>
            <person name="Okada T."/>
            <person name="Watanabe K."/>
        </authorList>
    </citation>
    <scope>NUCLEOTIDE SEQUENCE [LARGE SCALE GENOMIC DNA]</scope>
</reference>
<dbReference type="Gene3D" id="3.30.300.30">
    <property type="match status" value="1"/>
</dbReference>
<evidence type="ECO:0000256" key="3">
    <source>
        <dbReference type="ARBA" id="ARBA00022598"/>
    </source>
</evidence>
<dbReference type="GO" id="GO:0016874">
    <property type="term" value="F:ligase activity"/>
    <property type="evidence" value="ECO:0007669"/>
    <property type="project" value="UniProtKB-KW"/>
</dbReference>
<dbReference type="AlphaFoldDB" id="A0AAV3Q3P1"/>
<dbReference type="CDD" id="cd12118">
    <property type="entry name" value="ttLC_FACS_AEE21_like"/>
    <property type="match status" value="1"/>
</dbReference>
<evidence type="ECO:0000256" key="1">
    <source>
        <dbReference type="ARBA" id="ARBA00004930"/>
    </source>
</evidence>
<organism evidence="6 7">
    <name type="scientific">Lithospermum erythrorhizon</name>
    <name type="common">Purple gromwell</name>
    <name type="synonym">Lithospermum officinale var. erythrorhizon</name>
    <dbReference type="NCBI Taxonomy" id="34254"/>
    <lineage>
        <taxon>Eukaryota</taxon>
        <taxon>Viridiplantae</taxon>
        <taxon>Streptophyta</taxon>
        <taxon>Embryophyta</taxon>
        <taxon>Tracheophyta</taxon>
        <taxon>Spermatophyta</taxon>
        <taxon>Magnoliopsida</taxon>
        <taxon>eudicotyledons</taxon>
        <taxon>Gunneridae</taxon>
        <taxon>Pentapetalae</taxon>
        <taxon>asterids</taxon>
        <taxon>lamiids</taxon>
        <taxon>Boraginales</taxon>
        <taxon>Boraginaceae</taxon>
        <taxon>Boraginoideae</taxon>
        <taxon>Lithospermeae</taxon>
        <taxon>Lithospermum</taxon>
    </lineage>
</organism>
<evidence type="ECO:0000313" key="7">
    <source>
        <dbReference type="Proteomes" id="UP001454036"/>
    </source>
</evidence>
<keyword evidence="3 6" id="KW-0436">Ligase</keyword>
<gene>
    <name evidence="6" type="ORF">LIER_14243</name>
</gene>
<dbReference type="Gene3D" id="3.40.50.12780">
    <property type="entry name" value="N-terminal domain of ligase-like"/>
    <property type="match status" value="1"/>
</dbReference>
<dbReference type="PROSITE" id="PS00455">
    <property type="entry name" value="AMP_BINDING"/>
    <property type="match status" value="1"/>
</dbReference>
<dbReference type="EMBL" id="BAABME010002964">
    <property type="protein sequence ID" value="GAA0156852.1"/>
    <property type="molecule type" value="Genomic_DNA"/>
</dbReference>
<evidence type="ECO:0000256" key="2">
    <source>
        <dbReference type="ARBA" id="ARBA00006432"/>
    </source>
</evidence>
<dbReference type="SUPFAM" id="SSF56801">
    <property type="entry name" value="Acetyl-CoA synthetase-like"/>
    <property type="match status" value="1"/>
</dbReference>
<dbReference type="InterPro" id="IPR020845">
    <property type="entry name" value="AMP-binding_CS"/>
</dbReference>
<comment type="caution">
    <text evidence="6">The sequence shown here is derived from an EMBL/GenBank/DDBJ whole genome shotgun (WGS) entry which is preliminary data.</text>
</comment>
<comment type="pathway">
    <text evidence="1">Phytoalexin biosynthesis; 3,4',5-trihydroxystilbene biosynthesis; 3,4',5-trihydroxystilbene from trans-4-coumarate: step 1/2.</text>
</comment>
<evidence type="ECO:0000256" key="4">
    <source>
        <dbReference type="ARBA" id="ARBA00023051"/>
    </source>
</evidence>
<dbReference type="GO" id="GO:0009698">
    <property type="term" value="P:phenylpropanoid metabolic process"/>
    <property type="evidence" value="ECO:0007669"/>
    <property type="project" value="UniProtKB-KW"/>
</dbReference>
<dbReference type="PANTHER" id="PTHR43859">
    <property type="entry name" value="ACYL-ACTIVATING ENZYME"/>
    <property type="match status" value="1"/>
</dbReference>